<proteinExistence type="predicted"/>
<accession>A0A1V4DD34</accession>
<dbReference type="RefSeq" id="WP_046088697.1">
    <property type="nucleotide sequence ID" value="NZ_LAKD02000001.1"/>
</dbReference>
<dbReference type="OrthoDB" id="4264954at2"/>
<dbReference type="EMBL" id="LAKD02000001">
    <property type="protein sequence ID" value="OPF84614.1"/>
    <property type="molecule type" value="Genomic_DNA"/>
</dbReference>
<evidence type="ECO:0000313" key="2">
    <source>
        <dbReference type="Proteomes" id="UP000033615"/>
    </source>
</evidence>
<protein>
    <submittedName>
        <fullName evidence="1">Uncharacterized protein</fullName>
    </submittedName>
</protein>
<dbReference type="Proteomes" id="UP000033615">
    <property type="component" value="Unassembled WGS sequence"/>
</dbReference>
<comment type="caution">
    <text evidence="1">The sequence shown here is derived from an EMBL/GenBank/DDBJ whole genome shotgun (WGS) entry which is preliminary data.</text>
</comment>
<organism evidence="1 2">
    <name type="scientific">Streptomyces antioxidans</name>
    <dbReference type="NCBI Taxonomy" id="1507734"/>
    <lineage>
        <taxon>Bacteria</taxon>
        <taxon>Bacillati</taxon>
        <taxon>Actinomycetota</taxon>
        <taxon>Actinomycetes</taxon>
        <taxon>Kitasatosporales</taxon>
        <taxon>Streptomycetaceae</taxon>
        <taxon>Streptomyces</taxon>
    </lineage>
</organism>
<reference evidence="1" key="1">
    <citation type="submission" date="2016-12" db="EMBL/GenBank/DDBJ databases">
        <title>Genome sequence of Streptomyces antioxidans MUSC 164.</title>
        <authorList>
            <person name="Lee L.-H."/>
            <person name="Ser H.-L."/>
        </authorList>
    </citation>
    <scope>NUCLEOTIDE SEQUENCE [LARGE SCALE GENOMIC DNA]</scope>
    <source>
        <strain evidence="1">MUSC 164</strain>
    </source>
</reference>
<keyword evidence="2" id="KW-1185">Reference proteome</keyword>
<sequence length="103" mass="10899">MERDYTTWLEQGGLSQMVSLEGRDLTDPAVFAEVIGELALEPNREEYAGSLTGHSLMTDASARWASLVATFINAVHNDTLDALRAETSVMAASLDGGHAGGCG</sequence>
<gene>
    <name evidence="1" type="ORF">VT50_0200850</name>
</gene>
<name>A0A1V4DD34_9ACTN</name>
<evidence type="ECO:0000313" key="1">
    <source>
        <dbReference type="EMBL" id="OPF84614.1"/>
    </source>
</evidence>
<dbReference type="AlphaFoldDB" id="A0A1V4DD34"/>